<accession>A0A5S6Q1H0</accession>
<evidence type="ECO:0000256" key="1">
    <source>
        <dbReference type="SAM" id="MobiDB-lite"/>
    </source>
</evidence>
<dbReference type="AlphaFoldDB" id="A0A5S6Q1H0"/>
<evidence type="ECO:0000313" key="4">
    <source>
        <dbReference type="WBParaSite" id="TMUE_3000012684.1"/>
    </source>
</evidence>
<protein>
    <submittedName>
        <fullName evidence="3 4">Uncharacterized protein</fullName>
    </submittedName>
</protein>
<name>A0A5S6Q1H0_TRIMR</name>
<evidence type="ECO:0000313" key="3">
    <source>
        <dbReference type="WBParaSite" id="TMUE_0000001056.1"/>
    </source>
</evidence>
<proteinExistence type="predicted"/>
<feature type="region of interest" description="Disordered" evidence="1">
    <location>
        <begin position="1"/>
        <end position="25"/>
    </location>
</feature>
<reference evidence="2" key="1">
    <citation type="submission" date="2014-03" db="EMBL/GenBank/DDBJ databases">
        <title>The whipworm genome and dual-species transcriptomics of an intimate host-pathogen interaction.</title>
        <authorList>
            <person name="Foth B.J."/>
            <person name="Tsai I.J."/>
            <person name="Reid A.J."/>
            <person name="Bancroft A.J."/>
            <person name="Nichol S."/>
            <person name="Tracey A."/>
            <person name="Holroyd N."/>
            <person name="Cotton J.A."/>
            <person name="Stanley E.J."/>
            <person name="Zarowiecki M."/>
            <person name="Liu J.Z."/>
            <person name="Huckvale T."/>
            <person name="Cooper P.J."/>
            <person name="Grencis R.K."/>
            <person name="Berriman M."/>
        </authorList>
    </citation>
    <scope>NUCLEOTIDE SEQUENCE [LARGE SCALE GENOMIC DNA]</scope>
    <source>
        <strain evidence="2">Edinburgh</strain>
    </source>
</reference>
<organism evidence="2 3">
    <name type="scientific">Trichuris muris</name>
    <name type="common">Mouse whipworm</name>
    <dbReference type="NCBI Taxonomy" id="70415"/>
    <lineage>
        <taxon>Eukaryota</taxon>
        <taxon>Metazoa</taxon>
        <taxon>Ecdysozoa</taxon>
        <taxon>Nematoda</taxon>
        <taxon>Enoplea</taxon>
        <taxon>Dorylaimia</taxon>
        <taxon>Trichinellida</taxon>
        <taxon>Trichuridae</taxon>
        <taxon>Trichuris</taxon>
    </lineage>
</organism>
<sequence length="69" mass="7572">MVHDGDVTRPGAGRTFLYEGAPGSTGQVGAEQGSNFRIFMEPWVYVNGSLFPRIRDEQQLCGWIAETPA</sequence>
<keyword evidence="2" id="KW-1185">Reference proteome</keyword>
<evidence type="ECO:0000313" key="2">
    <source>
        <dbReference type="Proteomes" id="UP000046395"/>
    </source>
</evidence>
<reference evidence="3 4" key="2">
    <citation type="submission" date="2019-12" db="UniProtKB">
        <authorList>
            <consortium name="WormBaseParasite"/>
        </authorList>
    </citation>
    <scope>IDENTIFICATION</scope>
</reference>
<dbReference type="WBParaSite" id="TMUE_3000012684.1">
    <property type="protein sequence ID" value="TMUE_3000012684.1"/>
    <property type="gene ID" value="WBGene00301654"/>
</dbReference>
<dbReference type="Proteomes" id="UP000046395">
    <property type="component" value="Unassembled WGS sequence"/>
</dbReference>
<dbReference type="WBParaSite" id="TMUE_0000001056.1">
    <property type="protein sequence ID" value="TMUE_0000001056.1"/>
    <property type="gene ID" value="WBGene00296971"/>
</dbReference>